<organism evidence="5 6">
    <name type="scientific">Saccharopolyspora rosea</name>
    <dbReference type="NCBI Taxonomy" id="524884"/>
    <lineage>
        <taxon>Bacteria</taxon>
        <taxon>Bacillati</taxon>
        <taxon>Actinomycetota</taxon>
        <taxon>Actinomycetes</taxon>
        <taxon>Pseudonocardiales</taxon>
        <taxon>Pseudonocardiaceae</taxon>
        <taxon>Saccharopolyspora</taxon>
    </lineage>
</organism>
<evidence type="ECO:0000256" key="3">
    <source>
        <dbReference type="SAM" id="SignalP"/>
    </source>
</evidence>
<protein>
    <submittedName>
        <fullName evidence="5">Transglycosylase family protein</fullName>
    </submittedName>
</protein>
<evidence type="ECO:0000313" key="6">
    <source>
        <dbReference type="Proteomes" id="UP001597018"/>
    </source>
</evidence>
<dbReference type="InterPro" id="IPR010618">
    <property type="entry name" value="RPF"/>
</dbReference>
<dbReference type="RefSeq" id="WP_317630389.1">
    <property type="nucleotide sequence ID" value="NZ_BAABLT010000033.1"/>
</dbReference>
<evidence type="ECO:0000256" key="2">
    <source>
        <dbReference type="ARBA" id="ARBA00022801"/>
    </source>
</evidence>
<keyword evidence="2" id="KW-0378">Hydrolase</keyword>
<feature type="chain" id="PRO_5045064048" evidence="3">
    <location>
        <begin position="25"/>
        <end position="119"/>
    </location>
</feature>
<dbReference type="CDD" id="cd13925">
    <property type="entry name" value="RPF"/>
    <property type="match status" value="1"/>
</dbReference>
<keyword evidence="6" id="KW-1185">Reference proteome</keyword>
<accession>A0ABW3FKW5</accession>
<dbReference type="Pfam" id="PF06737">
    <property type="entry name" value="Transglycosylas"/>
    <property type="match status" value="1"/>
</dbReference>
<comment type="similarity">
    <text evidence="1">Belongs to the transglycosylase family. Rpf subfamily.</text>
</comment>
<name>A0ABW3FKW5_9PSEU</name>
<gene>
    <name evidence="5" type="ORF">ACFQ16_05155</name>
</gene>
<dbReference type="Proteomes" id="UP001597018">
    <property type="component" value="Unassembled WGS sequence"/>
</dbReference>
<dbReference type="SUPFAM" id="SSF53955">
    <property type="entry name" value="Lysozyme-like"/>
    <property type="match status" value="1"/>
</dbReference>
<comment type="caution">
    <text evidence="5">The sequence shown here is derived from an EMBL/GenBank/DDBJ whole genome shotgun (WGS) entry which is preliminary data.</text>
</comment>
<dbReference type="EMBL" id="JBHTIW010000002">
    <property type="protein sequence ID" value="MFD0919126.1"/>
    <property type="molecule type" value="Genomic_DNA"/>
</dbReference>
<dbReference type="Gene3D" id="1.10.530.10">
    <property type="match status" value="1"/>
</dbReference>
<reference evidence="6" key="1">
    <citation type="journal article" date="2019" name="Int. J. Syst. Evol. Microbiol.">
        <title>The Global Catalogue of Microorganisms (GCM) 10K type strain sequencing project: providing services to taxonomists for standard genome sequencing and annotation.</title>
        <authorList>
            <consortium name="The Broad Institute Genomics Platform"/>
            <consortium name="The Broad Institute Genome Sequencing Center for Infectious Disease"/>
            <person name="Wu L."/>
            <person name="Ma J."/>
        </authorList>
    </citation>
    <scope>NUCLEOTIDE SEQUENCE [LARGE SCALE GENOMIC DNA]</scope>
    <source>
        <strain evidence="6">CCUG 56401</strain>
    </source>
</reference>
<feature type="signal peptide" evidence="3">
    <location>
        <begin position="1"/>
        <end position="24"/>
    </location>
</feature>
<evidence type="ECO:0000256" key="1">
    <source>
        <dbReference type="ARBA" id="ARBA00010830"/>
    </source>
</evidence>
<evidence type="ECO:0000313" key="5">
    <source>
        <dbReference type="EMBL" id="MFD0919126.1"/>
    </source>
</evidence>
<feature type="domain" description="Resuscitation-promoting factor core lysozyme-like" evidence="4">
    <location>
        <begin position="37"/>
        <end position="111"/>
    </location>
</feature>
<proteinExistence type="inferred from homology"/>
<evidence type="ECO:0000259" key="4">
    <source>
        <dbReference type="Pfam" id="PF06737"/>
    </source>
</evidence>
<sequence length="119" mass="12336">MRRRCSAHAVVVAVAFLGGAPAAAATPEPGPIAPEAAAMWDRLAGCESGGDWSADTGNGFYGGLQFNLGTWRAQGGDRFADLPNQATRDEQIHVAEALRDARGGFGAWPACAEKLGLPL</sequence>
<dbReference type="InterPro" id="IPR023346">
    <property type="entry name" value="Lysozyme-like_dom_sf"/>
</dbReference>
<keyword evidence="3" id="KW-0732">Signal</keyword>